<dbReference type="AlphaFoldDB" id="J9WH67"/>
<organism evidence="2 3">
    <name type="scientific">Mycobacterium indicus pranii (strain DSM 45239 / MTCC 9506)</name>
    <dbReference type="NCBI Taxonomy" id="1232724"/>
    <lineage>
        <taxon>Bacteria</taxon>
        <taxon>Bacillati</taxon>
        <taxon>Actinomycetota</taxon>
        <taxon>Actinomycetes</taxon>
        <taxon>Mycobacteriales</taxon>
        <taxon>Mycobacteriaceae</taxon>
        <taxon>Mycobacterium</taxon>
        <taxon>Mycobacterium avium complex (MAC)</taxon>
    </lineage>
</organism>
<dbReference type="HOGENOM" id="CLU_3027439_0_0_11"/>
<reference evidence="2 3" key="2">
    <citation type="journal article" date="2012" name="Nucleic Acids Res.">
        <title>Massive gene acquisitions in Mycobacterium indicus pranii provide a perspective on mycobacterial evolution.</title>
        <authorList>
            <person name="Saini V."/>
            <person name="Raghuvanshi S."/>
            <person name="Khurana J.P."/>
            <person name="Ahmed N."/>
            <person name="Hasnain S.E."/>
            <person name="Tyagi A.K."/>
            <person name="Tyagi A.K."/>
        </authorList>
    </citation>
    <scope>NUCLEOTIDE SEQUENCE [LARGE SCALE GENOMIC DNA]</scope>
    <source>
        <strain evidence="3">DSM 45239 / MTCC 9506</strain>
    </source>
</reference>
<name>J9WH67_MYCIP</name>
<accession>J9WH67</accession>
<proteinExistence type="predicted"/>
<dbReference type="Proteomes" id="UP000007329">
    <property type="component" value="Chromosome"/>
</dbReference>
<dbReference type="EMBL" id="CP002275">
    <property type="protein sequence ID" value="AFS14646.1"/>
    <property type="molecule type" value="Genomic_DNA"/>
</dbReference>
<gene>
    <name evidence="2" type="ORF">MIP_03853</name>
</gene>
<evidence type="ECO:0000256" key="1">
    <source>
        <dbReference type="SAM" id="MobiDB-lite"/>
    </source>
</evidence>
<evidence type="ECO:0000313" key="2">
    <source>
        <dbReference type="EMBL" id="AFS14646.1"/>
    </source>
</evidence>
<dbReference type="PATRIC" id="fig|1232724.3.peg.2675"/>
<evidence type="ECO:0000313" key="3">
    <source>
        <dbReference type="Proteomes" id="UP000007329"/>
    </source>
</evidence>
<sequence>MDRRPGPGASWRFLCWTVACRSFISPVGNPLARSTGRRRHGPLRCPEGTDQNPVN</sequence>
<dbReference type="KEGG" id="mid:MIP_03853"/>
<feature type="region of interest" description="Disordered" evidence="1">
    <location>
        <begin position="29"/>
        <end position="55"/>
    </location>
</feature>
<reference evidence="2 3" key="1">
    <citation type="journal article" date="2007" name="PLoS ONE">
        <title>Molecular analysis of a leprosy immunotherapeutic bacillus provides insights into Mycobacterium evolution.</title>
        <authorList>
            <person name="Ahmed N."/>
            <person name="Saini V."/>
            <person name="Raghuvanshi S."/>
            <person name="Khurana J.P."/>
            <person name="Tyagi A.K."/>
            <person name="Tyagi A.K."/>
            <person name="Hasnain S.E."/>
        </authorList>
    </citation>
    <scope>NUCLEOTIDE SEQUENCE [LARGE SCALE GENOMIC DNA]</scope>
    <source>
        <strain evidence="2">MTCC 9506</strain>
    </source>
</reference>
<protein>
    <submittedName>
        <fullName evidence="2">Uncharacterized protein</fullName>
    </submittedName>
</protein>